<dbReference type="EMBL" id="JANBPW010003102">
    <property type="protein sequence ID" value="KAJ1938640.1"/>
    <property type="molecule type" value="Genomic_DNA"/>
</dbReference>
<feature type="non-terminal residue" evidence="1">
    <location>
        <position position="181"/>
    </location>
</feature>
<proteinExistence type="predicted"/>
<organism evidence="1 2">
    <name type="scientific">Linderina macrospora</name>
    <dbReference type="NCBI Taxonomy" id="4868"/>
    <lineage>
        <taxon>Eukaryota</taxon>
        <taxon>Fungi</taxon>
        <taxon>Fungi incertae sedis</taxon>
        <taxon>Zoopagomycota</taxon>
        <taxon>Kickxellomycotina</taxon>
        <taxon>Kickxellomycetes</taxon>
        <taxon>Kickxellales</taxon>
        <taxon>Kickxellaceae</taxon>
        <taxon>Linderina</taxon>
    </lineage>
</organism>
<reference evidence="1" key="1">
    <citation type="submission" date="2022-07" db="EMBL/GenBank/DDBJ databases">
        <title>Phylogenomic reconstructions and comparative analyses of Kickxellomycotina fungi.</title>
        <authorList>
            <person name="Reynolds N.K."/>
            <person name="Stajich J.E."/>
            <person name="Barry K."/>
            <person name="Grigoriev I.V."/>
            <person name="Crous P."/>
            <person name="Smith M.E."/>
        </authorList>
    </citation>
    <scope>NUCLEOTIDE SEQUENCE</scope>
    <source>
        <strain evidence="1">NRRL 5244</strain>
    </source>
</reference>
<evidence type="ECO:0000313" key="1">
    <source>
        <dbReference type="EMBL" id="KAJ1938640.1"/>
    </source>
</evidence>
<keyword evidence="2" id="KW-1185">Reference proteome</keyword>
<evidence type="ECO:0000313" key="2">
    <source>
        <dbReference type="Proteomes" id="UP001150603"/>
    </source>
</evidence>
<name>A0ACC1J5R0_9FUNG</name>
<sequence>MQTDYQYQLEMEHRQQQQQFLQQNFYQDQYGMQPAYQYSDAIPADYRYSLGFQNTPYNPNIPQQYAQQQQQAYADAMTVHTGVSANQQHPVTARREVGRPWVRKAGTADAESIAPVAAPQNAPAQDSHAKKAESKSSGSGSGSDSDSETDSDGSGASSSALSSSTNSAYEGSSDEEIPMAT</sequence>
<protein>
    <submittedName>
        <fullName evidence="1">Uncharacterized protein</fullName>
    </submittedName>
</protein>
<gene>
    <name evidence="1" type="ORF">FBU59_004378</name>
</gene>
<accession>A0ACC1J5R0</accession>
<dbReference type="Proteomes" id="UP001150603">
    <property type="component" value="Unassembled WGS sequence"/>
</dbReference>
<comment type="caution">
    <text evidence="1">The sequence shown here is derived from an EMBL/GenBank/DDBJ whole genome shotgun (WGS) entry which is preliminary data.</text>
</comment>